<dbReference type="GO" id="GO:0003723">
    <property type="term" value="F:RNA binding"/>
    <property type="evidence" value="ECO:0007669"/>
    <property type="project" value="UniProtKB-KW"/>
</dbReference>
<dbReference type="GO" id="GO:0000290">
    <property type="term" value="P:deadenylation-dependent decapping of nuclear-transcribed mRNA"/>
    <property type="evidence" value="ECO:0007669"/>
    <property type="project" value="InterPro"/>
</dbReference>
<dbReference type="InterPro" id="IPR039900">
    <property type="entry name" value="Pat1-like"/>
</dbReference>
<evidence type="ECO:0000256" key="3">
    <source>
        <dbReference type="ARBA" id="ARBA00009138"/>
    </source>
</evidence>
<keyword evidence="4" id="KW-0963">Cytoplasm</keyword>
<feature type="region of interest" description="Disordered" evidence="8">
    <location>
        <begin position="43"/>
        <end position="108"/>
    </location>
</feature>
<dbReference type="AlphaFoldDB" id="A0A0H2RI12"/>
<evidence type="ECO:0000313" key="10">
    <source>
        <dbReference type="EMBL" id="KLO11600.1"/>
    </source>
</evidence>
<dbReference type="InParanoid" id="A0A0H2RI12"/>
<dbReference type="OrthoDB" id="74835at2759"/>
<feature type="compositionally biased region" description="Basic and acidic residues" evidence="8">
    <location>
        <begin position="227"/>
        <end position="249"/>
    </location>
</feature>
<feature type="region of interest" description="Disordered" evidence="8">
    <location>
        <begin position="608"/>
        <end position="660"/>
    </location>
</feature>
<dbReference type="PANTHER" id="PTHR21551:SF0">
    <property type="entry name" value="PROTEIN ASSOCIATED WITH TOPO II RELATED-1, ISOFORM A"/>
    <property type="match status" value="1"/>
</dbReference>
<dbReference type="PANTHER" id="PTHR21551">
    <property type="entry name" value="TOPOISOMERASE II-ASSOCIATED PROTEIN PAT1"/>
    <property type="match status" value="1"/>
</dbReference>
<evidence type="ECO:0000313" key="11">
    <source>
        <dbReference type="Proteomes" id="UP000053477"/>
    </source>
</evidence>
<dbReference type="STRING" id="27342.A0A0H2RI12"/>
<evidence type="ECO:0000256" key="4">
    <source>
        <dbReference type="ARBA" id="ARBA00022490"/>
    </source>
</evidence>
<accession>A0A0H2RI12</accession>
<organism evidence="10 11">
    <name type="scientific">Schizopora paradoxa</name>
    <dbReference type="NCBI Taxonomy" id="27342"/>
    <lineage>
        <taxon>Eukaryota</taxon>
        <taxon>Fungi</taxon>
        <taxon>Dikarya</taxon>
        <taxon>Basidiomycota</taxon>
        <taxon>Agaricomycotina</taxon>
        <taxon>Agaricomycetes</taxon>
        <taxon>Hymenochaetales</taxon>
        <taxon>Schizoporaceae</taxon>
        <taxon>Schizopora</taxon>
    </lineage>
</organism>
<comment type="similarity">
    <text evidence="3">Belongs to the PAT1 family.</text>
</comment>
<keyword evidence="6" id="KW-0539">Nucleus</keyword>
<keyword evidence="7" id="KW-0175">Coiled coil</keyword>
<dbReference type="Pfam" id="PF09770">
    <property type="entry name" value="PAT1"/>
    <property type="match status" value="1"/>
</dbReference>
<proteinExistence type="inferred from homology"/>
<evidence type="ECO:0000256" key="7">
    <source>
        <dbReference type="SAM" id="Coils"/>
    </source>
</evidence>
<dbReference type="InterPro" id="IPR019167">
    <property type="entry name" value="PAT1_dom"/>
</dbReference>
<keyword evidence="5" id="KW-0694">RNA-binding</keyword>
<feature type="compositionally biased region" description="Polar residues" evidence="8">
    <location>
        <begin position="141"/>
        <end position="153"/>
    </location>
</feature>
<evidence type="ECO:0000256" key="8">
    <source>
        <dbReference type="SAM" id="MobiDB-lite"/>
    </source>
</evidence>
<sequence>MSFFGFENKDLEEEKRRFLAGDLPQDEDIAVYNWGSEDYEGLGNALQEGGDDFNDETFGGTGPVGKDFDFTAQALSDFDKPTKPPVQPETNYAKEHMQRNEPMKLGGIGRQTSKESIWDDKSPFSVLRGATGSLGRKSGLGYQSTASTSQSKTLAAPESEIRHSSSLSQVLPSSSTTGIKYATTGIKTVQEIEAEMIAKSQRLRAQAAQAAAQAQADAEALQARARAQAEAEARNRAQAEAEARARAQAEAHAQLLAQQRQQQQQHQQQMRPPRMHSQSPSTFVRLQPQTQAGRVHSPNLAYQQNLLEQQEQMRLEELERQLREQMYLEQDLVNAGGDRALLAQLQQQQRRQALTEQRQLQEFPNDFQRFVDQPPDIQALLQSQKRQQSPMRRGTPQQQLQQQLAAALNGGRGQGMPQNLHDVQLQQRLLAQLAHEEFSHTNVRNQEVLRAEAMRKIMETERLEGKRRRKAAKLAHMARYNDLMTQSDKDFITRIQVSQLVTSDPYTEDFYAQVYGSLIRSRMGLDVQGKRVLEFGALGGVGLGVNQKVSGRRQNAMQRMEAQVERIVNAARQREKDKSIHAIHSLQGALGKTAGRSYKAAPRQLLQVDGSGSSDSAAPHPHGHISREDAKESAAGAAKEAAKIGREALGNQSDGSGVIRKDPLTRRQTLLMLEGLYDILLKLEQMRRDQPAPTDEIRLHDWEILYAEEIQKLWDGLQIMVPLETSDPHPFISLLQPAKGKRLVPRLTRHLSSQQMLTVLTLLIACFQQLDVVIGAPLLDATEKTDGRDEMEKQTETFLSTVLQGILPVIAKASLRLVGGLLGLLMERCVLQTVVMSRPGLSLLTAFLSRVEVIKSDMIAGTITQEEIPTETDLVSWQNVYDHLFDMLAPHLQHLFPSYRILYSPEAIAKGDAANADVPRVVFDILDQPVWKFLATLSLPASNEQQQILVASLREMILNNIAAVNMGLITDPEEEQLKLTNVNVLLHALGLDSAQIPL</sequence>
<dbReference type="FunCoup" id="A0A0H2RI12">
    <property type="interactions" value="143"/>
</dbReference>
<feature type="region of interest" description="Disordered" evidence="8">
    <location>
        <begin position="227"/>
        <end position="281"/>
    </location>
</feature>
<evidence type="ECO:0000256" key="1">
    <source>
        <dbReference type="ARBA" id="ARBA00004123"/>
    </source>
</evidence>
<evidence type="ECO:0000256" key="5">
    <source>
        <dbReference type="ARBA" id="ARBA00022884"/>
    </source>
</evidence>
<dbReference type="Proteomes" id="UP000053477">
    <property type="component" value="Unassembled WGS sequence"/>
</dbReference>
<feature type="domain" description="mRNA decay factor PAT1" evidence="9">
    <location>
        <begin position="36"/>
        <end position="992"/>
    </location>
</feature>
<dbReference type="EMBL" id="KQ085996">
    <property type="protein sequence ID" value="KLO11600.1"/>
    <property type="molecule type" value="Genomic_DNA"/>
</dbReference>
<keyword evidence="11" id="KW-1185">Reference proteome</keyword>
<protein>
    <recommendedName>
        <fullName evidence="9">mRNA decay factor PAT1 domain-containing protein</fullName>
    </recommendedName>
</protein>
<evidence type="ECO:0000256" key="2">
    <source>
        <dbReference type="ARBA" id="ARBA00004201"/>
    </source>
</evidence>
<dbReference type="GO" id="GO:0033962">
    <property type="term" value="P:P-body assembly"/>
    <property type="evidence" value="ECO:0007669"/>
    <property type="project" value="TreeGrafter"/>
</dbReference>
<feature type="coiled-coil region" evidence="7">
    <location>
        <begin position="308"/>
        <end position="335"/>
    </location>
</feature>
<dbReference type="GO" id="GO:0000932">
    <property type="term" value="C:P-body"/>
    <property type="evidence" value="ECO:0007669"/>
    <property type="project" value="UniProtKB-SubCell"/>
</dbReference>
<evidence type="ECO:0000259" key="9">
    <source>
        <dbReference type="Pfam" id="PF09770"/>
    </source>
</evidence>
<dbReference type="GO" id="GO:0005634">
    <property type="term" value="C:nucleus"/>
    <property type="evidence" value="ECO:0007669"/>
    <property type="project" value="UniProtKB-SubCell"/>
</dbReference>
<feature type="region of interest" description="Disordered" evidence="8">
    <location>
        <begin position="137"/>
        <end position="174"/>
    </location>
</feature>
<feature type="compositionally biased region" description="Basic and acidic residues" evidence="8">
    <location>
        <begin position="92"/>
        <end position="102"/>
    </location>
</feature>
<feature type="compositionally biased region" description="Low complexity" evidence="8">
    <location>
        <begin position="250"/>
        <end position="269"/>
    </location>
</feature>
<name>A0A0H2RI12_9AGAM</name>
<gene>
    <name evidence="10" type="ORF">SCHPADRAFT_998761</name>
</gene>
<comment type="subcellular location">
    <subcellularLocation>
        <location evidence="2">Cytoplasm</location>
        <location evidence="2">P-body</location>
    </subcellularLocation>
    <subcellularLocation>
        <location evidence="1">Nucleus</location>
    </subcellularLocation>
</comment>
<feature type="compositionally biased region" description="Low complexity" evidence="8">
    <location>
        <begin position="164"/>
        <end position="174"/>
    </location>
</feature>
<reference evidence="10 11" key="1">
    <citation type="submission" date="2015-04" db="EMBL/GenBank/DDBJ databases">
        <title>Complete genome sequence of Schizopora paradoxa KUC8140, a cosmopolitan wood degrader in East Asia.</title>
        <authorList>
            <consortium name="DOE Joint Genome Institute"/>
            <person name="Min B."/>
            <person name="Park H."/>
            <person name="Jang Y."/>
            <person name="Kim J.-J."/>
            <person name="Kim K.H."/>
            <person name="Pangilinan J."/>
            <person name="Lipzen A."/>
            <person name="Riley R."/>
            <person name="Grigoriev I.V."/>
            <person name="Spatafora J.W."/>
            <person name="Choi I.-G."/>
        </authorList>
    </citation>
    <scope>NUCLEOTIDE SEQUENCE [LARGE SCALE GENOMIC DNA]</scope>
    <source>
        <strain evidence="10 11">KUC8140</strain>
    </source>
</reference>
<evidence type="ECO:0000256" key="6">
    <source>
        <dbReference type="ARBA" id="ARBA00023242"/>
    </source>
</evidence>